<dbReference type="SUPFAM" id="SSF57884">
    <property type="entry name" value="Ada DNA repair protein, N-terminal domain (N-Ada 10)"/>
    <property type="match status" value="1"/>
</dbReference>
<evidence type="ECO:0000256" key="2">
    <source>
        <dbReference type="ARBA" id="ARBA00008711"/>
    </source>
</evidence>
<dbReference type="EC" id="2.1.1.63" evidence="3"/>
<keyword evidence="8" id="KW-0234">DNA repair</keyword>
<dbReference type="SUPFAM" id="SSF53155">
    <property type="entry name" value="Methylated DNA-protein cysteine methyltransferase domain"/>
    <property type="match status" value="1"/>
</dbReference>
<evidence type="ECO:0000256" key="9">
    <source>
        <dbReference type="ARBA" id="ARBA00049348"/>
    </source>
</evidence>
<dbReference type="InterPro" id="IPR004026">
    <property type="entry name" value="Ada_DNA_repair_Zn-bd"/>
</dbReference>
<dbReference type="CDD" id="cd06445">
    <property type="entry name" value="ATase"/>
    <property type="match status" value="1"/>
</dbReference>
<dbReference type="GO" id="GO:0008270">
    <property type="term" value="F:zinc ion binding"/>
    <property type="evidence" value="ECO:0007669"/>
    <property type="project" value="InterPro"/>
</dbReference>
<evidence type="ECO:0000313" key="12">
    <source>
        <dbReference type="EMBL" id="CAA9493964.1"/>
    </source>
</evidence>
<evidence type="ECO:0000256" key="6">
    <source>
        <dbReference type="ARBA" id="ARBA00022763"/>
    </source>
</evidence>
<dbReference type="Pfam" id="PF02805">
    <property type="entry name" value="Ada_Zn_binding"/>
    <property type="match status" value="1"/>
</dbReference>
<dbReference type="GO" id="GO:0006355">
    <property type="term" value="P:regulation of DNA-templated transcription"/>
    <property type="evidence" value="ECO:0007669"/>
    <property type="project" value="InterPro"/>
</dbReference>
<evidence type="ECO:0000256" key="5">
    <source>
        <dbReference type="ARBA" id="ARBA00022679"/>
    </source>
</evidence>
<dbReference type="EMBL" id="CADCVM010000216">
    <property type="protein sequence ID" value="CAA9493964.1"/>
    <property type="molecule type" value="Genomic_DNA"/>
</dbReference>
<evidence type="ECO:0000256" key="8">
    <source>
        <dbReference type="ARBA" id="ARBA00023204"/>
    </source>
</evidence>
<organism evidence="12">
    <name type="scientific">uncultured Rubrobacteraceae bacterium</name>
    <dbReference type="NCBI Taxonomy" id="349277"/>
    <lineage>
        <taxon>Bacteria</taxon>
        <taxon>Bacillati</taxon>
        <taxon>Actinomycetota</taxon>
        <taxon>Rubrobacteria</taxon>
        <taxon>Rubrobacterales</taxon>
        <taxon>Rubrobacteraceae</taxon>
        <taxon>environmental samples</taxon>
    </lineage>
</organism>
<keyword evidence="6" id="KW-0227">DNA damage</keyword>
<dbReference type="InterPro" id="IPR001497">
    <property type="entry name" value="MethylDNA_cys_MeTrfase_AS"/>
</dbReference>
<dbReference type="InterPro" id="IPR036217">
    <property type="entry name" value="MethylDNA_cys_MeTrfase_DNAb"/>
</dbReference>
<comment type="catalytic activity">
    <reaction evidence="1">
        <text>a 4-O-methyl-thymidine in DNA + L-cysteinyl-[protein] = a thymidine in DNA + S-methyl-L-cysteinyl-[protein]</text>
        <dbReference type="Rhea" id="RHEA:53428"/>
        <dbReference type="Rhea" id="RHEA-COMP:10131"/>
        <dbReference type="Rhea" id="RHEA-COMP:10132"/>
        <dbReference type="Rhea" id="RHEA-COMP:13555"/>
        <dbReference type="Rhea" id="RHEA-COMP:13556"/>
        <dbReference type="ChEBI" id="CHEBI:29950"/>
        <dbReference type="ChEBI" id="CHEBI:82612"/>
        <dbReference type="ChEBI" id="CHEBI:137386"/>
        <dbReference type="ChEBI" id="CHEBI:137387"/>
        <dbReference type="EC" id="2.1.1.63"/>
    </reaction>
</comment>
<keyword evidence="5 12" id="KW-0808">Transferase</keyword>
<accession>A0A6J4SJK4</accession>
<reference evidence="12" key="1">
    <citation type="submission" date="2020-02" db="EMBL/GenBank/DDBJ databases">
        <authorList>
            <person name="Meier V. D."/>
        </authorList>
    </citation>
    <scope>NUCLEOTIDE SEQUENCE</scope>
    <source>
        <strain evidence="12">AVDCRST_MAG05</strain>
    </source>
</reference>
<feature type="domain" description="Ada DNA repair metal-binding" evidence="11">
    <location>
        <begin position="215"/>
        <end position="265"/>
    </location>
</feature>
<dbReference type="FunFam" id="1.10.10.10:FF:000214">
    <property type="entry name" value="Methylated-DNA--protein-cysteine methyltransferase"/>
    <property type="match status" value="1"/>
</dbReference>
<gene>
    <name evidence="12" type="ORF">AVDCRST_MAG05-2047</name>
</gene>
<dbReference type="InterPro" id="IPR035451">
    <property type="entry name" value="Ada-like_dom_sf"/>
</dbReference>
<dbReference type="InterPro" id="IPR036388">
    <property type="entry name" value="WH-like_DNA-bd_sf"/>
</dbReference>
<dbReference type="GO" id="GO:0003908">
    <property type="term" value="F:methylated-DNA-[protein]-cysteine S-methyltransferase activity"/>
    <property type="evidence" value="ECO:0007669"/>
    <property type="project" value="UniProtKB-EC"/>
</dbReference>
<dbReference type="PANTHER" id="PTHR10815">
    <property type="entry name" value="METHYLATED-DNA--PROTEIN-CYSTEINE METHYLTRANSFERASE"/>
    <property type="match status" value="1"/>
</dbReference>
<dbReference type="PANTHER" id="PTHR10815:SF13">
    <property type="entry name" value="METHYLATED-DNA--PROTEIN-CYSTEINE METHYLTRANSFERASE"/>
    <property type="match status" value="1"/>
</dbReference>
<dbReference type="GO" id="GO:0032259">
    <property type="term" value="P:methylation"/>
    <property type="evidence" value="ECO:0007669"/>
    <property type="project" value="UniProtKB-KW"/>
</dbReference>
<keyword evidence="7" id="KW-0010">Activator</keyword>
<name>A0A6J4SJK4_9ACTN</name>
<dbReference type="GO" id="GO:0003677">
    <property type="term" value="F:DNA binding"/>
    <property type="evidence" value="ECO:0007669"/>
    <property type="project" value="InterPro"/>
</dbReference>
<dbReference type="PROSITE" id="PS00374">
    <property type="entry name" value="MGMT"/>
    <property type="match status" value="1"/>
</dbReference>
<dbReference type="InterPro" id="IPR014048">
    <property type="entry name" value="MethylDNA_cys_MeTrfase_DNA-bd"/>
</dbReference>
<evidence type="ECO:0000259" key="11">
    <source>
        <dbReference type="Pfam" id="PF02805"/>
    </source>
</evidence>
<evidence type="ECO:0000256" key="1">
    <source>
        <dbReference type="ARBA" id="ARBA00001286"/>
    </source>
</evidence>
<dbReference type="GO" id="GO:0006281">
    <property type="term" value="P:DNA repair"/>
    <property type="evidence" value="ECO:0007669"/>
    <property type="project" value="UniProtKB-KW"/>
</dbReference>
<dbReference type="InterPro" id="IPR036631">
    <property type="entry name" value="MGMT_N_sf"/>
</dbReference>
<dbReference type="AlphaFoldDB" id="A0A6J4SJK4"/>
<dbReference type="NCBIfam" id="TIGR00589">
    <property type="entry name" value="ogt"/>
    <property type="match status" value="1"/>
</dbReference>
<dbReference type="Gene3D" id="1.10.10.10">
    <property type="entry name" value="Winged helix-like DNA-binding domain superfamily/Winged helix DNA-binding domain"/>
    <property type="match status" value="1"/>
</dbReference>
<evidence type="ECO:0000256" key="7">
    <source>
        <dbReference type="ARBA" id="ARBA00023159"/>
    </source>
</evidence>
<evidence type="ECO:0000256" key="3">
    <source>
        <dbReference type="ARBA" id="ARBA00011918"/>
    </source>
</evidence>
<feature type="domain" description="Methylated-DNA-[protein]-cysteine S-methyltransferase DNA binding" evidence="10">
    <location>
        <begin position="128"/>
        <end position="208"/>
    </location>
</feature>
<evidence type="ECO:0000259" key="10">
    <source>
        <dbReference type="Pfam" id="PF01035"/>
    </source>
</evidence>
<comment type="catalytic activity">
    <reaction evidence="9">
        <text>a 6-O-methyl-2'-deoxyguanosine in DNA + L-cysteinyl-[protein] = S-methyl-L-cysteinyl-[protein] + a 2'-deoxyguanosine in DNA</text>
        <dbReference type="Rhea" id="RHEA:24000"/>
        <dbReference type="Rhea" id="RHEA-COMP:10131"/>
        <dbReference type="Rhea" id="RHEA-COMP:10132"/>
        <dbReference type="Rhea" id="RHEA-COMP:11367"/>
        <dbReference type="Rhea" id="RHEA-COMP:11368"/>
        <dbReference type="ChEBI" id="CHEBI:29950"/>
        <dbReference type="ChEBI" id="CHEBI:82612"/>
        <dbReference type="ChEBI" id="CHEBI:85445"/>
        <dbReference type="ChEBI" id="CHEBI:85448"/>
        <dbReference type="EC" id="2.1.1.63"/>
    </reaction>
</comment>
<dbReference type="Gene3D" id="3.40.10.10">
    <property type="entry name" value="DNA Methylphosphotriester Repair Domain"/>
    <property type="match status" value="1"/>
</dbReference>
<sequence>MNGEGSWRGGNGTGDGRVSGLLKEAASHLTPGADPNRLIERVVARGTDRMFSSGSPLGEIYVGVSDKGVRLVARADSPEQFARRYRERFGRLLSWGMDVSTRRLSDRVASALTGSKAEIPIDLSEATPFQRRVLEVVAGIPRGEVRPYAWVAREAGSPKASRAVGTVMANNPVPLLVPCHRVVRNDGTTGRYAFGAEEKVGLLEAEGVPVGELAGSPYMATPTTGIVCHATCRNARRIRPENRRPFRSVKDATAAGYRPCKVCRPTAGAELTEHDAAIGR</sequence>
<dbReference type="SUPFAM" id="SSF46767">
    <property type="entry name" value="Methylated DNA-protein cysteine methyltransferase, C-terminal domain"/>
    <property type="match status" value="1"/>
</dbReference>
<protein>
    <recommendedName>
        <fullName evidence="3">methylated-DNA--[protein]-cysteine S-methyltransferase</fullName>
        <ecNumber evidence="3">2.1.1.63</ecNumber>
    </recommendedName>
</protein>
<keyword evidence="4 12" id="KW-0489">Methyltransferase</keyword>
<dbReference type="Pfam" id="PF01035">
    <property type="entry name" value="DNA_binding_1"/>
    <property type="match status" value="1"/>
</dbReference>
<comment type="similarity">
    <text evidence="2">Belongs to the MGMT family.</text>
</comment>
<proteinExistence type="inferred from homology"/>
<evidence type="ECO:0000256" key="4">
    <source>
        <dbReference type="ARBA" id="ARBA00022603"/>
    </source>
</evidence>